<dbReference type="InterPro" id="IPR005061">
    <property type="entry name" value="Ist1"/>
</dbReference>
<keyword evidence="7" id="KW-1185">Reference proteome</keyword>
<evidence type="ECO:0000313" key="6">
    <source>
        <dbReference type="EMBL" id="KRX48582.1"/>
    </source>
</evidence>
<gene>
    <name evidence="6" type="primary">IST1</name>
    <name evidence="6" type="ORF">T05_15969</name>
</gene>
<name>A0A0V0UBD3_9BILA</name>
<evidence type="ECO:0000256" key="4">
    <source>
        <dbReference type="ARBA" id="ARBA00046124"/>
    </source>
</evidence>
<reference evidence="6 7" key="1">
    <citation type="submission" date="2015-01" db="EMBL/GenBank/DDBJ databases">
        <title>Evolution of Trichinella species and genotypes.</title>
        <authorList>
            <person name="Korhonen P.K."/>
            <person name="Edoardo P."/>
            <person name="Giuseppe L.R."/>
            <person name="Gasser R.B."/>
        </authorList>
    </citation>
    <scope>NUCLEOTIDE SEQUENCE [LARGE SCALE GENOMIC DNA]</scope>
    <source>
        <strain evidence="6">ISS417</strain>
    </source>
</reference>
<sequence length="398" mass="46544">MQKSNAMQIIVLVVVMKILQFQGQVFSSLHRKNNATPALQLWFLLPTKLFTMFSLTVDYDKFESGLKVTASRAASAASKRAEEVRLAQNDIAALLAQKRVEKAKMLAENSILQEYYYEIFNLVEVMCLTLLEHIDEFRNDEDLRTKARVEQAVHSLIWATPRMIHELPSLKIIAEQMLLRFGKQYFDVCLSNKSNKVNEVMLCRLAPPTFKTATLIRYLAKIASIRNIPFNPDTSSLKDDGKEFSDSFLFDFGKLQSEKEFRLYIPLWSMVRMPEDGIELSKQERIKRDFAEKHLFPLMRKSAVDKEFFKQASMLFYELLVKQEPLLYEEYNKNPADILHVICTTILHYTDSFVFNPNYGAFEDTPRIQKKSDKRIRIVETQDPRILLKHFRSMLRRR</sequence>
<comment type="function">
    <text evidence="4">ESCRT-III-like protein involved in cytokinesis, nuclear envelope reassembly and endosomal tubulation. Is required for efficient abscission during cytokinesis. Involved in recruiting VPS4A and/or VPS4B to the midbody of dividing cells. During late anaphase, involved in nuclear envelope reassembly and mitotic spindle disassembly together with the ESCRT-III complex: IST1 acts by mediating the recruitment of SPAST to the nuclear membrane, leading to microtubule severing. Recruited to the reforming nuclear envelope (NE) during anaphase by LEMD2. Regulates early endosomal tubulation together with the ESCRT-III complex by mediating the recruitment of SPAST.</text>
</comment>
<protein>
    <recommendedName>
        <fullName evidence="2">IST1 homolog</fullName>
    </recommendedName>
    <alternativeName>
        <fullName evidence="3">Charged multivesicular body protein 8</fullName>
    </alternativeName>
</protein>
<dbReference type="PANTHER" id="PTHR12161">
    <property type="entry name" value="IST1 FAMILY MEMBER"/>
    <property type="match status" value="1"/>
</dbReference>
<dbReference type="AlphaFoldDB" id="A0A0V0UBD3"/>
<evidence type="ECO:0000256" key="2">
    <source>
        <dbReference type="ARBA" id="ARBA00014513"/>
    </source>
</evidence>
<dbReference type="Pfam" id="PF03398">
    <property type="entry name" value="Ist1"/>
    <property type="match status" value="1"/>
</dbReference>
<evidence type="ECO:0000313" key="7">
    <source>
        <dbReference type="Proteomes" id="UP000055048"/>
    </source>
</evidence>
<organism evidence="6 7">
    <name type="scientific">Trichinella murrelli</name>
    <dbReference type="NCBI Taxonomy" id="144512"/>
    <lineage>
        <taxon>Eukaryota</taxon>
        <taxon>Metazoa</taxon>
        <taxon>Ecdysozoa</taxon>
        <taxon>Nematoda</taxon>
        <taxon>Enoplea</taxon>
        <taxon>Dorylaimia</taxon>
        <taxon>Trichinellida</taxon>
        <taxon>Trichinellidae</taxon>
        <taxon>Trichinella</taxon>
    </lineage>
</organism>
<evidence type="ECO:0000256" key="3">
    <source>
        <dbReference type="ARBA" id="ARBA00032374"/>
    </source>
</evidence>
<dbReference type="GO" id="GO:0015031">
    <property type="term" value="P:protein transport"/>
    <property type="evidence" value="ECO:0007669"/>
    <property type="project" value="InterPro"/>
</dbReference>
<dbReference type="OrthoDB" id="29853at2759"/>
<proteinExistence type="inferred from homology"/>
<dbReference type="EMBL" id="JYDJ01000027">
    <property type="protein sequence ID" value="KRX48582.1"/>
    <property type="molecule type" value="Genomic_DNA"/>
</dbReference>
<evidence type="ECO:0000256" key="5">
    <source>
        <dbReference type="ARBA" id="ARBA00046920"/>
    </source>
</evidence>
<dbReference type="Proteomes" id="UP000055048">
    <property type="component" value="Unassembled WGS sequence"/>
</dbReference>
<comment type="subunit">
    <text evidence="5">Interacts with CHMP1A, CHMP1B, VPS4A and VTA1. Interacts with SPAST, STAMBP, and USP8. May interact with VPS37B. May associate with the ESCRT-I complex. Interacts with MITD1, in competition with VSP4. Interacts with SPART (via MIT domain); leading to the recruitment of SPART to midbodies. Interacts with SPAST.</text>
</comment>
<accession>A0A0V0UBD3</accession>
<dbReference type="PANTHER" id="PTHR12161:SF5">
    <property type="entry name" value="IST1 HOMOLOG"/>
    <property type="match status" value="1"/>
</dbReference>
<comment type="similarity">
    <text evidence="1">Belongs to the IST1 family.</text>
</comment>
<dbReference type="Gene3D" id="1.20.1260.60">
    <property type="entry name" value="Vacuolar protein sorting-associated protein Ist1"/>
    <property type="match status" value="1"/>
</dbReference>
<dbReference type="InterPro" id="IPR042277">
    <property type="entry name" value="IST1-like"/>
</dbReference>
<dbReference type="STRING" id="144512.A0A0V0UBD3"/>
<comment type="caution">
    <text evidence="6">The sequence shown here is derived from an EMBL/GenBank/DDBJ whole genome shotgun (WGS) entry which is preliminary data.</text>
</comment>
<evidence type="ECO:0000256" key="1">
    <source>
        <dbReference type="ARBA" id="ARBA00005536"/>
    </source>
</evidence>